<dbReference type="Gene3D" id="3.20.20.70">
    <property type="entry name" value="Aldolase class I"/>
    <property type="match status" value="1"/>
</dbReference>
<dbReference type="Pfam" id="PF02749">
    <property type="entry name" value="QRPTase_N"/>
    <property type="match status" value="1"/>
</dbReference>
<comment type="function">
    <text evidence="1">Involved in the catabolism of quinolinic acid (QA).</text>
</comment>
<organism evidence="15 16">
    <name type="scientific">Brockia lithotrophica</name>
    <dbReference type="NCBI Taxonomy" id="933949"/>
    <lineage>
        <taxon>Bacteria</taxon>
        <taxon>Bacillati</taxon>
        <taxon>Bacillota</taxon>
        <taxon>Bacilli</taxon>
        <taxon>Bacillales</taxon>
        <taxon>Bacillales Family X. Incertae Sedis</taxon>
        <taxon>Brockia</taxon>
    </lineage>
</organism>
<dbReference type="GO" id="GO:0009435">
    <property type="term" value="P:NAD+ biosynthetic process"/>
    <property type="evidence" value="ECO:0007669"/>
    <property type="project" value="UniProtKB-UniPathway"/>
</dbReference>
<dbReference type="GO" id="GO:0005737">
    <property type="term" value="C:cytoplasm"/>
    <property type="evidence" value="ECO:0007669"/>
    <property type="project" value="TreeGrafter"/>
</dbReference>
<comment type="similarity">
    <text evidence="3 12">Belongs to the NadC/ModD family.</text>
</comment>
<gene>
    <name evidence="15" type="ORF">BLITH_0670</name>
</gene>
<evidence type="ECO:0000256" key="3">
    <source>
        <dbReference type="ARBA" id="ARBA00009400"/>
    </source>
</evidence>
<dbReference type="EC" id="2.4.2.19" evidence="5"/>
<evidence type="ECO:0000256" key="4">
    <source>
        <dbReference type="ARBA" id="ARBA00011218"/>
    </source>
</evidence>
<evidence type="ECO:0000256" key="5">
    <source>
        <dbReference type="ARBA" id="ARBA00011944"/>
    </source>
</evidence>
<proteinExistence type="inferred from homology"/>
<dbReference type="Proteomes" id="UP000244016">
    <property type="component" value="Unassembled WGS sequence"/>
</dbReference>
<comment type="catalytic activity">
    <reaction evidence="10">
        <text>nicotinate beta-D-ribonucleotide + CO2 + diphosphate = quinolinate + 5-phospho-alpha-D-ribose 1-diphosphate + 2 H(+)</text>
        <dbReference type="Rhea" id="RHEA:12733"/>
        <dbReference type="ChEBI" id="CHEBI:15378"/>
        <dbReference type="ChEBI" id="CHEBI:16526"/>
        <dbReference type="ChEBI" id="CHEBI:29959"/>
        <dbReference type="ChEBI" id="CHEBI:33019"/>
        <dbReference type="ChEBI" id="CHEBI:57502"/>
        <dbReference type="ChEBI" id="CHEBI:58017"/>
        <dbReference type="EC" id="2.4.2.19"/>
    </reaction>
</comment>
<accession>A0A2T5G8H7</accession>
<dbReference type="FunFam" id="3.90.1170.20:FF:000001">
    <property type="entry name" value="Nicotinate-nucleotide diphosphorylase (Carboxylating)"/>
    <property type="match status" value="1"/>
</dbReference>
<keyword evidence="7 12" id="KW-0328">Glycosyltransferase</keyword>
<evidence type="ECO:0000256" key="2">
    <source>
        <dbReference type="ARBA" id="ARBA00004893"/>
    </source>
</evidence>
<evidence type="ECO:0000313" key="15">
    <source>
        <dbReference type="EMBL" id="PTQ52491.1"/>
    </source>
</evidence>
<evidence type="ECO:0000256" key="7">
    <source>
        <dbReference type="ARBA" id="ARBA00022676"/>
    </source>
</evidence>
<evidence type="ECO:0000256" key="8">
    <source>
        <dbReference type="ARBA" id="ARBA00022679"/>
    </source>
</evidence>
<reference evidence="15 16" key="1">
    <citation type="submission" date="2017-08" db="EMBL/GenBank/DDBJ databases">
        <title>Burning lignite coal seam in the remote Altai Mountains harbors a hydrogen-driven thermophilic microbial community.</title>
        <authorList>
            <person name="Kadnikov V.V."/>
            <person name="Mardanov A.V."/>
            <person name="Ivasenko D."/>
            <person name="Beletsky A.V."/>
            <person name="Karnachuk O.V."/>
            <person name="Ravin N.V."/>
        </authorList>
    </citation>
    <scope>NUCLEOTIDE SEQUENCE [LARGE SCALE GENOMIC DNA]</scope>
    <source>
        <strain evidence="15">AL31</strain>
    </source>
</reference>
<evidence type="ECO:0000256" key="11">
    <source>
        <dbReference type="ARBA" id="ARBA00069173"/>
    </source>
</evidence>
<evidence type="ECO:0000313" key="16">
    <source>
        <dbReference type="Proteomes" id="UP000244016"/>
    </source>
</evidence>
<dbReference type="GO" id="GO:0034213">
    <property type="term" value="P:quinolinate catabolic process"/>
    <property type="evidence" value="ECO:0007669"/>
    <property type="project" value="TreeGrafter"/>
</dbReference>
<protein>
    <recommendedName>
        <fullName evidence="11">Probable nicotinate-nucleotide pyrophosphorylase [carboxylating]</fullName>
        <ecNumber evidence="5">2.4.2.19</ecNumber>
    </recommendedName>
    <alternativeName>
        <fullName evidence="9">Quinolinate phosphoribosyltransferase [decarboxylating]</fullName>
    </alternativeName>
</protein>
<comment type="caution">
    <text evidence="15">The sequence shown here is derived from an EMBL/GenBank/DDBJ whole genome shotgun (WGS) entry which is preliminary data.</text>
</comment>
<dbReference type="InterPro" id="IPR002638">
    <property type="entry name" value="Quinolinate_PRibosylTrfase_C"/>
</dbReference>
<sequence length="310" mass="33592">MYPDREIFPIERRGNRARYTCAKGGFPVWTANPYVRRILVAVLEDDLGRADLTSWSALPDVRATAVVRAKQGGRIAGLPFAEILFRYLDPHVEVEALVREGADVGAQTEVLRLRGRAHAVLAAERTALNVLMRLSGIATRTRDLAARIAGSGVRLAATRKTAPGFGFFDKYAVAVGGGLPHRFGLDDGILLKDNHIALVGSIGEAVRRARAHFGPYRFLQVEVRNTDELEEALAAGVDGVLLDNFSPRSAREAVAHVRTRAPRVFVEISGGITPETLPEYAKARPDAISLGYLTHSAPALDLALDVVASE</sequence>
<evidence type="ECO:0000256" key="6">
    <source>
        <dbReference type="ARBA" id="ARBA00022642"/>
    </source>
</evidence>
<dbReference type="FunFam" id="3.20.20.70:FF:000030">
    <property type="entry name" value="Nicotinate-nucleotide pyrophosphorylase, carboxylating"/>
    <property type="match status" value="1"/>
</dbReference>
<comment type="pathway">
    <text evidence="2">Cofactor biosynthesis; NAD(+) biosynthesis; nicotinate D-ribonucleotide from quinolinate: step 1/1.</text>
</comment>
<evidence type="ECO:0000259" key="13">
    <source>
        <dbReference type="Pfam" id="PF01729"/>
    </source>
</evidence>
<evidence type="ECO:0000256" key="10">
    <source>
        <dbReference type="ARBA" id="ARBA00047445"/>
    </source>
</evidence>
<dbReference type="SUPFAM" id="SSF54675">
    <property type="entry name" value="Nicotinate/Quinolinate PRTase N-terminal domain-like"/>
    <property type="match status" value="1"/>
</dbReference>
<dbReference type="PANTHER" id="PTHR32179:SF3">
    <property type="entry name" value="NICOTINATE-NUCLEOTIDE PYROPHOSPHORYLASE [CARBOXYLATING]"/>
    <property type="match status" value="1"/>
</dbReference>
<dbReference type="NCBIfam" id="TIGR00078">
    <property type="entry name" value="nadC"/>
    <property type="match status" value="1"/>
</dbReference>
<feature type="domain" description="Quinolinate phosphoribosyl transferase N-terminal" evidence="14">
    <location>
        <begin position="51"/>
        <end position="135"/>
    </location>
</feature>
<dbReference type="SUPFAM" id="SSF51690">
    <property type="entry name" value="Nicotinate/Quinolinate PRTase C-terminal domain-like"/>
    <property type="match status" value="1"/>
</dbReference>
<dbReference type="InterPro" id="IPR036068">
    <property type="entry name" value="Nicotinate_pribotase-like_C"/>
</dbReference>
<keyword evidence="6" id="KW-0662">Pyridine nucleotide biosynthesis</keyword>
<evidence type="ECO:0000259" key="14">
    <source>
        <dbReference type="Pfam" id="PF02749"/>
    </source>
</evidence>
<dbReference type="InterPro" id="IPR004393">
    <property type="entry name" value="NadC"/>
</dbReference>
<evidence type="ECO:0000256" key="9">
    <source>
        <dbReference type="ARBA" id="ARBA00033102"/>
    </source>
</evidence>
<dbReference type="InterPro" id="IPR027277">
    <property type="entry name" value="NadC/ModD"/>
</dbReference>
<dbReference type="UniPathway" id="UPA00253">
    <property type="reaction ID" value="UER00331"/>
</dbReference>
<dbReference type="EMBL" id="PEBW01000002">
    <property type="protein sequence ID" value="PTQ52491.1"/>
    <property type="molecule type" value="Genomic_DNA"/>
</dbReference>
<name>A0A2T5G8H7_9BACL</name>
<dbReference type="CDD" id="cd01572">
    <property type="entry name" value="QPRTase"/>
    <property type="match status" value="1"/>
</dbReference>
<dbReference type="InterPro" id="IPR013785">
    <property type="entry name" value="Aldolase_TIM"/>
</dbReference>
<dbReference type="Pfam" id="PF01729">
    <property type="entry name" value="QRPTase_C"/>
    <property type="match status" value="1"/>
</dbReference>
<dbReference type="AlphaFoldDB" id="A0A2T5G8H7"/>
<dbReference type="PIRSF" id="PIRSF006250">
    <property type="entry name" value="NadC_ModD"/>
    <property type="match status" value="1"/>
</dbReference>
<dbReference type="InterPro" id="IPR037128">
    <property type="entry name" value="Quinolinate_PRibosylTase_N_sf"/>
</dbReference>
<dbReference type="Gene3D" id="3.90.1170.20">
    <property type="entry name" value="Quinolinate phosphoribosyl transferase, N-terminal domain"/>
    <property type="match status" value="1"/>
</dbReference>
<keyword evidence="8 12" id="KW-0808">Transferase</keyword>
<evidence type="ECO:0000256" key="1">
    <source>
        <dbReference type="ARBA" id="ARBA00003237"/>
    </source>
</evidence>
<dbReference type="PANTHER" id="PTHR32179">
    <property type="entry name" value="NICOTINATE-NUCLEOTIDE PYROPHOSPHORYLASE [CARBOXYLATING]"/>
    <property type="match status" value="1"/>
</dbReference>
<comment type="subunit">
    <text evidence="4">Hexamer formed by 3 homodimers.</text>
</comment>
<evidence type="ECO:0000256" key="12">
    <source>
        <dbReference type="PIRNR" id="PIRNR006250"/>
    </source>
</evidence>
<dbReference type="GO" id="GO:0004514">
    <property type="term" value="F:nicotinate-nucleotide diphosphorylase (carboxylating) activity"/>
    <property type="evidence" value="ECO:0007669"/>
    <property type="project" value="UniProtKB-EC"/>
</dbReference>
<feature type="domain" description="Quinolinate phosphoribosyl transferase C-terminal" evidence="13">
    <location>
        <begin position="137"/>
        <end position="305"/>
    </location>
</feature>
<dbReference type="InterPro" id="IPR022412">
    <property type="entry name" value="Quinolinate_PRibosylTrfase_N"/>
</dbReference>